<dbReference type="GO" id="GO:0005886">
    <property type="term" value="C:plasma membrane"/>
    <property type="evidence" value="ECO:0007669"/>
    <property type="project" value="UniProtKB-SubCell"/>
</dbReference>
<feature type="transmembrane region" description="Helical" evidence="9">
    <location>
        <begin position="209"/>
        <end position="240"/>
    </location>
</feature>
<keyword evidence="4" id="KW-0762">Sugar transport</keyword>
<dbReference type="GO" id="GO:0009401">
    <property type="term" value="P:phosphoenolpyruvate-dependent sugar phosphotransferase system"/>
    <property type="evidence" value="ECO:0007669"/>
    <property type="project" value="UniProtKB-KW"/>
</dbReference>
<protein>
    <submittedName>
        <fullName evidence="10">Phosphotransferase system PTS, sorbose-specific IIC subunit</fullName>
    </submittedName>
</protein>
<feature type="transmembrane region" description="Helical" evidence="9">
    <location>
        <begin position="61"/>
        <end position="88"/>
    </location>
</feature>
<evidence type="ECO:0000256" key="1">
    <source>
        <dbReference type="ARBA" id="ARBA00004651"/>
    </source>
</evidence>
<keyword evidence="5" id="KW-0598">Phosphotransferase system</keyword>
<keyword evidence="3" id="KW-1003">Cell membrane</keyword>
<organism evidence="10 11">
    <name type="scientific">Streptococcus suis R61</name>
    <dbReference type="NCBI Taxonomy" id="996306"/>
    <lineage>
        <taxon>Bacteria</taxon>
        <taxon>Bacillati</taxon>
        <taxon>Bacillota</taxon>
        <taxon>Bacilli</taxon>
        <taxon>Lactobacillales</taxon>
        <taxon>Streptococcaceae</taxon>
        <taxon>Streptococcus</taxon>
    </lineage>
</organism>
<evidence type="ECO:0000256" key="9">
    <source>
        <dbReference type="SAM" id="Phobius"/>
    </source>
</evidence>
<dbReference type="Proteomes" id="UP000004014">
    <property type="component" value="Unassembled WGS sequence"/>
</dbReference>
<evidence type="ECO:0000313" key="11">
    <source>
        <dbReference type="Proteomes" id="UP000004014"/>
    </source>
</evidence>
<evidence type="ECO:0000256" key="3">
    <source>
        <dbReference type="ARBA" id="ARBA00022475"/>
    </source>
</evidence>
<keyword evidence="6 9" id="KW-0812">Transmembrane</keyword>
<evidence type="ECO:0000313" key="10">
    <source>
        <dbReference type="EMBL" id="EHC03618.1"/>
    </source>
</evidence>
<comment type="subcellular location">
    <subcellularLocation>
        <location evidence="1">Cell membrane</location>
        <topology evidence="1">Multi-pass membrane protein</topology>
    </subcellularLocation>
</comment>
<feature type="transmembrane region" description="Helical" evidence="9">
    <location>
        <begin position="183"/>
        <end position="202"/>
    </location>
</feature>
<proteinExistence type="predicted"/>
<feature type="transmembrane region" description="Helical" evidence="9">
    <location>
        <begin position="36"/>
        <end position="54"/>
    </location>
</feature>
<dbReference type="InterPro" id="IPR050303">
    <property type="entry name" value="GatZ_KbaZ_carbometab"/>
</dbReference>
<keyword evidence="2" id="KW-0813">Transport</keyword>
<name>A0AA87K5H2_STRSU</name>
<evidence type="ECO:0000256" key="6">
    <source>
        <dbReference type="ARBA" id="ARBA00022692"/>
    </source>
</evidence>
<dbReference type="RefSeq" id="WP_002940155.1">
    <property type="nucleotide sequence ID" value="NZ_AEYY01000010.1"/>
</dbReference>
<dbReference type="EMBL" id="AEYY01000010">
    <property type="protein sequence ID" value="EHC03618.1"/>
    <property type="molecule type" value="Genomic_DNA"/>
</dbReference>
<dbReference type="InterPro" id="IPR004700">
    <property type="entry name" value="PTS_IIC_man"/>
</dbReference>
<feature type="transmembrane region" description="Helical" evidence="9">
    <location>
        <begin position="143"/>
        <end position="163"/>
    </location>
</feature>
<feature type="transmembrane region" description="Helical" evidence="9">
    <location>
        <begin position="100"/>
        <end position="122"/>
    </location>
</feature>
<evidence type="ECO:0000256" key="2">
    <source>
        <dbReference type="ARBA" id="ARBA00022448"/>
    </source>
</evidence>
<evidence type="ECO:0000256" key="8">
    <source>
        <dbReference type="ARBA" id="ARBA00023136"/>
    </source>
</evidence>
<gene>
    <name evidence="10" type="ORF">SSUR61_0460</name>
</gene>
<evidence type="ECO:0000256" key="4">
    <source>
        <dbReference type="ARBA" id="ARBA00022597"/>
    </source>
</evidence>
<reference evidence="10 11" key="1">
    <citation type="submission" date="2011-03" db="EMBL/GenBank/DDBJ databases">
        <title>Deep-sequencing identification of multiple resistance mechanism for the high antibiotic-resistance strain Streptococcus suis R61.</title>
        <authorList>
            <person name="Hu P."/>
            <person name="Yang M."/>
            <person name="Jin M."/>
            <person name="Xiao J."/>
        </authorList>
    </citation>
    <scope>NUCLEOTIDE SEQUENCE [LARGE SCALE GENOMIC DNA]</scope>
    <source>
        <strain evidence="10 11">R61</strain>
    </source>
</reference>
<dbReference type="PANTHER" id="PTHR32502">
    <property type="entry name" value="N-ACETYLGALACTOSAMINE PERMEASE II COMPONENT-RELATED"/>
    <property type="match status" value="1"/>
</dbReference>
<dbReference type="PANTHER" id="PTHR32502:SF28">
    <property type="entry name" value="PHOSPHOTRANSFERASE SYSTEM SUGAR-SPECIFIC EIIC COMPONENT"/>
    <property type="match status" value="1"/>
</dbReference>
<keyword evidence="8 9" id="KW-0472">Membrane</keyword>
<dbReference type="AlphaFoldDB" id="A0AA87K5H2"/>
<keyword evidence="7 9" id="KW-1133">Transmembrane helix</keyword>
<comment type="caution">
    <text evidence="10">The sequence shown here is derived from an EMBL/GenBank/DDBJ whole genome shotgun (WGS) entry which is preliminary data.</text>
</comment>
<dbReference type="Pfam" id="PF03609">
    <property type="entry name" value="EII-Sor"/>
    <property type="match status" value="1"/>
</dbReference>
<sequence>MVADISFFQILLLVLLSALAGIDPYISGLQFAKPAIAGFLAGLIMGDIQTGLIVGSTLQLLVLGVGTFGGASIPDFATGAIIGTALGVVSDKGVEFAVGISIPVGLLMVQLDILARFCNVYFLHRVDAHIENEQYEKIEYEAWFSLIPIAMSRAIPVFLSLVFGNEIVDLILKYSPEWLMGGLKLAGAILPVVGIAILLRYLPIKKYAGYLIIGYVFAAYLTVPMMGIALVGLALSLIYFKQLQDKPTYAINSIGNEVEDDEI</sequence>
<evidence type="ECO:0000256" key="5">
    <source>
        <dbReference type="ARBA" id="ARBA00022683"/>
    </source>
</evidence>
<dbReference type="PROSITE" id="PS51106">
    <property type="entry name" value="PTS_EIIC_TYPE_4"/>
    <property type="match status" value="1"/>
</dbReference>
<evidence type="ECO:0000256" key="7">
    <source>
        <dbReference type="ARBA" id="ARBA00022989"/>
    </source>
</evidence>
<accession>A0AA87K5H2</accession>